<proteinExistence type="predicted"/>
<name>A0A2W1LNC7_9BACL</name>
<accession>A0A2W1LNC7</accession>
<evidence type="ECO:0008006" key="3">
    <source>
        <dbReference type="Google" id="ProtNLM"/>
    </source>
</evidence>
<comment type="caution">
    <text evidence="1">The sequence shown here is derived from an EMBL/GenBank/DDBJ whole genome shotgun (WGS) entry which is preliminary data.</text>
</comment>
<evidence type="ECO:0000313" key="2">
    <source>
        <dbReference type="Proteomes" id="UP000249522"/>
    </source>
</evidence>
<dbReference type="EMBL" id="QKRB01000038">
    <property type="protein sequence ID" value="PZD96395.1"/>
    <property type="molecule type" value="Genomic_DNA"/>
</dbReference>
<dbReference type="AlphaFoldDB" id="A0A2W1LNC7"/>
<dbReference type="RefSeq" id="WP_111146089.1">
    <property type="nucleotide sequence ID" value="NZ_QKRB01000038.1"/>
</dbReference>
<dbReference type="Proteomes" id="UP000249522">
    <property type="component" value="Unassembled WGS sequence"/>
</dbReference>
<sequence>MTVLEHLQDVKFPDVSKKDIVAVKKLLIDYKRNNAMCVVLKQNGERLSVQQQEVYRNCSEAVRYIDMALHLILDDEVRRIIEFRFIKGHRHKETVMYFSTMDERTVDRKISEGIKVVAEALMSWSAPVL</sequence>
<dbReference type="OrthoDB" id="2616749at2"/>
<reference evidence="1 2" key="1">
    <citation type="submission" date="2018-06" db="EMBL/GenBank/DDBJ databases">
        <title>Paenibacillus imtechensis sp. nov.</title>
        <authorList>
            <person name="Pinnaka A.K."/>
            <person name="Singh H."/>
            <person name="Kaur M."/>
        </authorList>
    </citation>
    <scope>NUCLEOTIDE SEQUENCE [LARGE SCALE GENOMIC DNA]</scope>
    <source>
        <strain evidence="1 2">SMB1</strain>
    </source>
</reference>
<keyword evidence="2" id="KW-1185">Reference proteome</keyword>
<evidence type="ECO:0000313" key="1">
    <source>
        <dbReference type="EMBL" id="PZD96395.1"/>
    </source>
</evidence>
<organism evidence="1 2">
    <name type="scientific">Paenibacillus sambharensis</name>
    <dbReference type="NCBI Taxonomy" id="1803190"/>
    <lineage>
        <taxon>Bacteria</taxon>
        <taxon>Bacillati</taxon>
        <taxon>Bacillota</taxon>
        <taxon>Bacilli</taxon>
        <taxon>Bacillales</taxon>
        <taxon>Paenibacillaceae</taxon>
        <taxon>Paenibacillus</taxon>
    </lineage>
</organism>
<protein>
    <recommendedName>
        <fullName evidence="3">ArpU family transcriptional regulator</fullName>
    </recommendedName>
</protein>
<gene>
    <name evidence="1" type="ORF">DNH61_07745</name>
</gene>